<evidence type="ECO:0008006" key="2">
    <source>
        <dbReference type="Google" id="ProtNLM"/>
    </source>
</evidence>
<protein>
    <recommendedName>
        <fullName evidence="2">DUF5666 domain-containing protein</fullName>
    </recommendedName>
</protein>
<accession>E6PIY8</accession>
<proteinExistence type="predicted"/>
<name>E6PIY8_9ZZZZ</name>
<sequence>MLALAPSALWAHPSHTLSFSGRLVGIHYQQPSIDVRVGAKTLEVRVTPNTSIQRSGGFATLASLRLGDRVEVLAARSGKMLVAQSISAH</sequence>
<comment type="caution">
    <text evidence="1">The sequence shown here is derived from an EMBL/GenBank/DDBJ whole genome shotgun (WGS) entry which is preliminary data.</text>
</comment>
<gene>
    <name evidence="1" type="ORF">CARN1_0910</name>
</gene>
<evidence type="ECO:0000313" key="1">
    <source>
        <dbReference type="EMBL" id="CBH76430.1"/>
    </source>
</evidence>
<dbReference type="AlphaFoldDB" id="E6PIY8"/>
<dbReference type="EMBL" id="CABL01000019">
    <property type="protein sequence ID" value="CBH76430.1"/>
    <property type="molecule type" value="Genomic_DNA"/>
</dbReference>
<organism evidence="1">
    <name type="scientific">mine drainage metagenome</name>
    <dbReference type="NCBI Taxonomy" id="410659"/>
    <lineage>
        <taxon>unclassified sequences</taxon>
        <taxon>metagenomes</taxon>
        <taxon>ecological metagenomes</taxon>
    </lineage>
</organism>
<reference evidence="1" key="1">
    <citation type="submission" date="2009-10" db="EMBL/GenBank/DDBJ databases">
        <title>Diversity of trophic interactions inside an arsenic-rich microbial ecosystem.</title>
        <authorList>
            <person name="Bertin P.N."/>
            <person name="Heinrich-Salmeron A."/>
            <person name="Pelletier E."/>
            <person name="Goulhen-Chollet F."/>
            <person name="Arsene-Ploetze F."/>
            <person name="Gallien S."/>
            <person name="Calteau A."/>
            <person name="Vallenet D."/>
            <person name="Casiot C."/>
            <person name="Chane-Woon-Ming B."/>
            <person name="Giloteaux L."/>
            <person name="Barakat M."/>
            <person name="Bonnefoy V."/>
            <person name="Bruneel O."/>
            <person name="Chandler M."/>
            <person name="Cleiss J."/>
            <person name="Duran R."/>
            <person name="Elbaz-Poulichet F."/>
            <person name="Fonknechten N."/>
            <person name="Lauga B."/>
            <person name="Mornico D."/>
            <person name="Ortet P."/>
            <person name="Schaeffer C."/>
            <person name="Siguier P."/>
            <person name="Alexander Thil Smith A."/>
            <person name="Van Dorsselaer A."/>
            <person name="Weissenbach J."/>
            <person name="Medigue C."/>
            <person name="Le Paslier D."/>
        </authorList>
    </citation>
    <scope>NUCLEOTIDE SEQUENCE</scope>
</reference>